<feature type="binding site" evidence="7">
    <location>
        <position position="606"/>
    </location>
    <ligand>
        <name>substrate</name>
    </ligand>
</feature>
<evidence type="ECO:0000256" key="6">
    <source>
        <dbReference type="ARBA" id="ARBA00023235"/>
    </source>
</evidence>
<name>A0ABX9DTB7_9BACT</name>
<dbReference type="InterPro" id="IPR029066">
    <property type="entry name" value="PLP-binding_barrel"/>
</dbReference>
<keyword evidence="2" id="KW-0436">Ligase</keyword>
<dbReference type="InterPro" id="IPR013221">
    <property type="entry name" value="Mur_ligase_cen"/>
</dbReference>
<dbReference type="SUPFAM" id="SSF53623">
    <property type="entry name" value="MurD-like peptide ligases, catalytic domain"/>
    <property type="match status" value="1"/>
</dbReference>
<dbReference type="SUPFAM" id="SSF50621">
    <property type="entry name" value="Alanine racemase C-terminal domain-like"/>
    <property type="match status" value="1"/>
</dbReference>
<dbReference type="Gene3D" id="3.40.1390.10">
    <property type="entry name" value="MurE/MurF, N-terminal domain"/>
    <property type="match status" value="1"/>
</dbReference>
<comment type="cofactor">
    <cofactor evidence="1 7">
        <name>pyridoxal 5'-phosphate</name>
        <dbReference type="ChEBI" id="CHEBI:597326"/>
    </cofactor>
</comment>
<evidence type="ECO:0000256" key="7">
    <source>
        <dbReference type="HAMAP-Rule" id="MF_01201"/>
    </source>
</evidence>
<dbReference type="HAMAP" id="MF_01201">
    <property type="entry name" value="Ala_racemase"/>
    <property type="match status" value="1"/>
</dbReference>
<feature type="domain" description="Alanine racemase C-terminal" evidence="8">
    <location>
        <begin position="712"/>
        <end position="836"/>
    </location>
</feature>
<evidence type="ECO:0000256" key="3">
    <source>
        <dbReference type="ARBA" id="ARBA00022741"/>
    </source>
</evidence>
<dbReference type="SUPFAM" id="SSF63418">
    <property type="entry name" value="MurE/MurF N-terminal domain"/>
    <property type="match status" value="1"/>
</dbReference>
<dbReference type="NCBIfam" id="NF008897">
    <property type="entry name" value="PRK11930.1"/>
    <property type="match status" value="1"/>
</dbReference>
<dbReference type="Gene3D" id="3.40.1190.10">
    <property type="entry name" value="Mur-like, catalytic domain"/>
    <property type="match status" value="1"/>
</dbReference>
<dbReference type="Gene3D" id="3.20.20.10">
    <property type="entry name" value="Alanine racemase"/>
    <property type="match status" value="1"/>
</dbReference>
<dbReference type="PANTHER" id="PTHR43024:SF1">
    <property type="entry name" value="UDP-N-ACETYLMURAMOYL-TRIPEPTIDE--D-ALANYL-D-ALANINE LIGASE"/>
    <property type="match status" value="1"/>
</dbReference>
<keyword evidence="5 7" id="KW-0663">Pyridoxal phosphate</keyword>
<feature type="binding site" evidence="7">
    <location>
        <position position="782"/>
    </location>
    <ligand>
        <name>substrate</name>
    </ligand>
</feature>
<dbReference type="InterPro" id="IPR001608">
    <property type="entry name" value="Ala_racemase_N"/>
</dbReference>
<dbReference type="EC" id="5.1.1.1" evidence="7"/>
<comment type="caution">
    <text evidence="9">The sequence shown here is derived from an EMBL/GenBank/DDBJ whole genome shotgun (WGS) entry which is preliminary data.</text>
</comment>
<dbReference type="SUPFAM" id="SSF51419">
    <property type="entry name" value="PLP-binding barrel"/>
    <property type="match status" value="1"/>
</dbReference>
<dbReference type="SUPFAM" id="SSF53244">
    <property type="entry name" value="MurD-like peptide ligases, peptide-binding domain"/>
    <property type="match status" value="1"/>
</dbReference>
<comment type="function">
    <text evidence="7">Catalyzes the interconversion of L-alanine and D-alanine. May also act on other amino acids.</text>
</comment>
<sequence length="838" mass="94311">MAVRKLSVNISIMSYSIEKITQVVSAERYGDTAASISFLLTDSRSLCFPEETLFFALHTDRNDGHHYIPELYRRGVRNFVVENVPNNFSDLYKHANFLKVGNTLAALQQLTTFHRKAFNIPIVGITGSNGKTMVKEWLSQLFSYDMNVTRSPKSYNSQIGVPLSLWLLNENSQIGLIEAGISKVGEMQALHDIIMPTVGVLTSIGTAHQENFSSLKEKCNEKLLLFKGTQALIYRLDDKIAANCVAETCYDGELLAWSEHDTTAAFYVERIEKSNTTSTIHYIWKHSIHGNFILPFIDDASISNCITCAVVALYFGIQPEVLAQRMAKLEPVAMRLEVKEGQHGCTLINDSYNSDINSLNIALDFMNRRPDQKHRERTLILSDIYQSGETEEQLYAEVAAMVKERGIKKFIGVGKALNRQKQAFGSLKDKFFFENTADFIESNVFKTLHNEVILLKGARAFDFDKLTELLVKKVHETVLEVNLNAVISNLNWYRSFLKPETKLVCMIKADAYGAGAVEIAKTLQEHRVDYLAVAVADEGATLRRNGITSNIMIMNPEMSSFKTLFDNKLEPEVYSFRLLEALIKAAEKEGITGYPVHIKLDTGMHRLGFDPRTDIDRLVNRLHHQHALIPRSVFSHFVGSDSNDFDSFSDKQFALFEEGSKKLQTAFNHHIIRHMDNSAGIEHFPEHQMDMCRLGLGLYGINPRTNAIINNVSTLKTTILQLRKVPAGDTVGYSRRGKIEKDSVIAAIPIGYADGLNRKLGNRNCYCLVNGKRAYYVGNICMDVAMIDVTGIDCKEGDNVEIFGDNLPVTVLSNVLDTIPYEVLTVVSNRVKRVYFQD</sequence>
<dbReference type="Gene3D" id="2.40.37.10">
    <property type="entry name" value="Lyase, Ornithine Decarboxylase, Chain A, domain 1"/>
    <property type="match status" value="1"/>
</dbReference>
<comment type="catalytic activity">
    <reaction evidence="7">
        <text>L-alanine = D-alanine</text>
        <dbReference type="Rhea" id="RHEA:20249"/>
        <dbReference type="ChEBI" id="CHEBI:57416"/>
        <dbReference type="ChEBI" id="CHEBI:57972"/>
        <dbReference type="EC" id="5.1.1.1"/>
    </reaction>
</comment>
<evidence type="ECO:0000256" key="4">
    <source>
        <dbReference type="ARBA" id="ARBA00022840"/>
    </source>
</evidence>
<evidence type="ECO:0000256" key="2">
    <source>
        <dbReference type="ARBA" id="ARBA00022598"/>
    </source>
</evidence>
<evidence type="ECO:0000256" key="1">
    <source>
        <dbReference type="ARBA" id="ARBA00001933"/>
    </source>
</evidence>
<gene>
    <name evidence="9" type="ORF">BC673_11425</name>
</gene>
<feature type="active site" description="Proton acceptor; specific for L-alanine" evidence="7">
    <location>
        <position position="733"/>
    </location>
</feature>
<keyword evidence="4" id="KW-0067">ATP-binding</keyword>
<dbReference type="PANTHER" id="PTHR43024">
    <property type="entry name" value="UDP-N-ACETYLMURAMOYL-TRIPEPTIDE--D-ALANYL-D-ALANINE LIGASE"/>
    <property type="match status" value="1"/>
</dbReference>
<dbReference type="InterPro" id="IPR000821">
    <property type="entry name" value="Ala_racemase"/>
</dbReference>
<organism evidence="9 10">
    <name type="scientific">Prevotella pallens</name>
    <dbReference type="NCBI Taxonomy" id="60133"/>
    <lineage>
        <taxon>Bacteria</taxon>
        <taxon>Pseudomonadati</taxon>
        <taxon>Bacteroidota</taxon>
        <taxon>Bacteroidia</taxon>
        <taxon>Bacteroidales</taxon>
        <taxon>Prevotellaceae</taxon>
        <taxon>Prevotella</taxon>
    </lineage>
</organism>
<dbReference type="InterPro" id="IPR011079">
    <property type="entry name" value="Ala_racemase_C"/>
</dbReference>
<feature type="modified residue" description="N6-(pyridoxal phosphate)lysine" evidence="7">
    <location>
        <position position="508"/>
    </location>
</feature>
<dbReference type="Pfam" id="PF01168">
    <property type="entry name" value="Ala_racemase_N"/>
    <property type="match status" value="1"/>
</dbReference>
<feature type="active site" description="Proton acceptor; specific for D-alanine" evidence="7">
    <location>
        <position position="508"/>
    </location>
</feature>
<dbReference type="InterPro" id="IPR035911">
    <property type="entry name" value="MurE/MurF_N"/>
</dbReference>
<proteinExistence type="inferred from homology"/>
<dbReference type="SMART" id="SM01005">
    <property type="entry name" value="Ala_racemase_C"/>
    <property type="match status" value="1"/>
</dbReference>
<dbReference type="InterPro" id="IPR036565">
    <property type="entry name" value="Mur-like_cat_sf"/>
</dbReference>
<dbReference type="InterPro" id="IPR036615">
    <property type="entry name" value="Mur_ligase_C_dom_sf"/>
</dbReference>
<keyword evidence="6 7" id="KW-0413">Isomerase</keyword>
<evidence type="ECO:0000313" key="10">
    <source>
        <dbReference type="Proteomes" id="UP000249852"/>
    </source>
</evidence>
<dbReference type="EMBL" id="QLTQ01000014">
    <property type="protein sequence ID" value="RAS44907.1"/>
    <property type="molecule type" value="Genomic_DNA"/>
</dbReference>
<reference evidence="9 10" key="1">
    <citation type="submission" date="2018-06" db="EMBL/GenBank/DDBJ databases">
        <title>Genomic Encyclopedia of Archaeal and Bacterial Type Strains, Phase II (KMG-II): from individual species to whole genera.</title>
        <authorList>
            <person name="Goeker M."/>
        </authorList>
    </citation>
    <scope>NUCLEOTIDE SEQUENCE [LARGE SCALE GENOMIC DNA]</scope>
    <source>
        <strain evidence="9 10">DSM 18710</strain>
    </source>
</reference>
<dbReference type="Proteomes" id="UP000249852">
    <property type="component" value="Unassembled WGS sequence"/>
</dbReference>
<evidence type="ECO:0000313" key="9">
    <source>
        <dbReference type="EMBL" id="RAS44907.1"/>
    </source>
</evidence>
<protein>
    <recommendedName>
        <fullName evidence="7">Alanine racemase</fullName>
        <ecNumber evidence="7">5.1.1.1</ecNumber>
    </recommendedName>
</protein>
<keyword evidence="10" id="KW-1185">Reference proteome</keyword>
<dbReference type="InterPro" id="IPR009006">
    <property type="entry name" value="Ala_racemase/Decarboxylase_C"/>
</dbReference>
<dbReference type="Pfam" id="PF00842">
    <property type="entry name" value="Ala_racemase_C"/>
    <property type="match status" value="1"/>
</dbReference>
<dbReference type="NCBIfam" id="TIGR00492">
    <property type="entry name" value="alr"/>
    <property type="match status" value="1"/>
</dbReference>
<comment type="similarity">
    <text evidence="7">Belongs to the alanine racemase family.</text>
</comment>
<evidence type="ECO:0000259" key="8">
    <source>
        <dbReference type="SMART" id="SM01005"/>
    </source>
</evidence>
<accession>A0ABX9DTB7</accession>
<keyword evidence="3" id="KW-0547">Nucleotide-binding</keyword>
<dbReference type="Gene3D" id="3.90.190.20">
    <property type="entry name" value="Mur ligase, C-terminal domain"/>
    <property type="match status" value="1"/>
</dbReference>
<dbReference type="Pfam" id="PF08245">
    <property type="entry name" value="Mur_ligase_M"/>
    <property type="match status" value="1"/>
</dbReference>
<dbReference type="InterPro" id="IPR051046">
    <property type="entry name" value="MurCDEF_CellWall_CoF430Synth"/>
</dbReference>
<dbReference type="PRINTS" id="PR00992">
    <property type="entry name" value="ALARACEMASE"/>
</dbReference>
<evidence type="ECO:0000256" key="5">
    <source>
        <dbReference type="ARBA" id="ARBA00022898"/>
    </source>
</evidence>
<dbReference type="CDD" id="cd00430">
    <property type="entry name" value="PLPDE_III_AR"/>
    <property type="match status" value="1"/>
</dbReference>
<comment type="pathway">
    <text evidence="7">Amino-acid biosynthesis; D-alanine biosynthesis; D-alanine from L-alanine: step 1/1.</text>
</comment>